<dbReference type="PROSITE" id="PS01186">
    <property type="entry name" value="EGF_2"/>
    <property type="match status" value="3"/>
</dbReference>
<dbReference type="GO" id="GO:0005886">
    <property type="term" value="C:plasma membrane"/>
    <property type="evidence" value="ECO:0007669"/>
    <property type="project" value="TreeGrafter"/>
</dbReference>
<feature type="region of interest" description="Disordered" evidence="14">
    <location>
        <begin position="637"/>
        <end position="665"/>
    </location>
</feature>
<evidence type="ECO:0000256" key="11">
    <source>
        <dbReference type="ARBA" id="ARBA00023201"/>
    </source>
</evidence>
<dbReference type="EMBL" id="HBKN01040738">
    <property type="protein sequence ID" value="CAE2328771.1"/>
    <property type="molecule type" value="Transcribed_RNA"/>
</dbReference>
<dbReference type="InterPro" id="IPR000742">
    <property type="entry name" value="EGF"/>
</dbReference>
<evidence type="ECO:0000256" key="13">
    <source>
        <dbReference type="RuleBase" id="RU003722"/>
    </source>
</evidence>
<evidence type="ECO:0000256" key="1">
    <source>
        <dbReference type="ARBA" id="ARBA00004653"/>
    </source>
</evidence>
<dbReference type="Gene3D" id="6.10.140.1330">
    <property type="match status" value="1"/>
</dbReference>
<feature type="transmembrane region" description="Helical" evidence="15">
    <location>
        <begin position="564"/>
        <end position="586"/>
    </location>
</feature>
<keyword evidence="9 15" id="KW-0472">Membrane</keyword>
<feature type="transmembrane region" description="Helical" evidence="15">
    <location>
        <begin position="245"/>
        <end position="263"/>
    </location>
</feature>
<keyword evidence="8 13" id="KW-0406">Ion transport</keyword>
<feature type="transmembrane region" description="Helical" evidence="15">
    <location>
        <begin position="502"/>
        <end position="521"/>
    </location>
</feature>
<keyword evidence="16" id="KW-0732">Signal</keyword>
<protein>
    <recommendedName>
        <fullName evidence="13">Sodium/hydrogen exchanger</fullName>
    </recommendedName>
</protein>
<evidence type="ECO:0000259" key="17">
    <source>
        <dbReference type="PROSITE" id="PS50026"/>
    </source>
</evidence>
<keyword evidence="11 13" id="KW-0739">Sodium transport</keyword>
<dbReference type="AlphaFoldDB" id="A0A7S4PA62"/>
<keyword evidence="10" id="KW-0325">Glycoprotein</keyword>
<dbReference type="InterPro" id="IPR006153">
    <property type="entry name" value="Cation/H_exchanger_TM"/>
</dbReference>
<feature type="disulfide bond" evidence="12">
    <location>
        <begin position="126"/>
        <end position="135"/>
    </location>
</feature>
<comment type="caution">
    <text evidence="12">Lacks conserved residue(s) required for the propagation of feature annotation.</text>
</comment>
<dbReference type="GO" id="GO:0098719">
    <property type="term" value="P:sodium ion import across plasma membrane"/>
    <property type="evidence" value="ECO:0007669"/>
    <property type="project" value="TreeGrafter"/>
</dbReference>
<dbReference type="PRINTS" id="PR00011">
    <property type="entry name" value="EGFLAMININ"/>
</dbReference>
<sequence>MRLARYRDATWGCKALLILSALLVCGEVDGHKSDSVKRLLAKHSSSSVASSSLDLQHLLDRPFMNLADTTNDCKKTVYYEACIPALFGQGCTRFPVTGPCESQFCPRNCTGHGHCEERNLEASCACEAGYTGHYCATQLCPADCSGHGRCHALDGTCDCDKGFGGLDCSQVQCPDNCTHPNGVCDLKTGICTCQTGYSGIDCSHEPKKLYNESWGVVFALSLVGICTIFIYMINLSRFKFLPDSISAIMIGAIVGLMIRIMGVDNKHFIFIRANSIFLFFLPLILFESGYCLKKASFFRNFPTILVFAVFGTIISAMVVGAGTFWLGQQGLVYKLSFLNSIIYGALLASTDPVATLAIFQALKVDHTLYMLAFGESVINDAVSIVLFESILSQYYINQEHHSMAHFPVQFVFTFTASIVIGVTCALFAALTFKHLHLRELSSSPIEISLMLVFSYMPYLLAASMRLSGIMAIFVGGIIMSHYTQWNLSEEARKVTSSMFKTLAFAAETFLFAYIGLSAVTFKYDNALGLAGGGMALCLIGRALNIFPLAFIVNQFRTKKISFKVQFVLWFSGLRGIISFALALNVPGADHDVISAATLIIVMATIIIFGGGTVPTLRSLNMIEDKDRVFISKTAQDQEKGSLLNREDSDRHPDYRTGHTVPEKPGAPLAGQNWFERLDEKVLLPFFRHPDALALASVEEDDSDDDH</sequence>
<dbReference type="Pfam" id="PF23106">
    <property type="entry name" value="EGF_Teneurin"/>
    <property type="match status" value="1"/>
</dbReference>
<dbReference type="PROSITE" id="PS00022">
    <property type="entry name" value="EGF_1"/>
    <property type="match status" value="3"/>
</dbReference>
<feature type="transmembrane region" description="Helical" evidence="15">
    <location>
        <begin position="269"/>
        <end position="292"/>
    </location>
</feature>
<keyword evidence="7" id="KW-0915">Sodium</keyword>
<evidence type="ECO:0000256" key="3">
    <source>
        <dbReference type="ARBA" id="ARBA00022449"/>
    </source>
</evidence>
<feature type="transmembrane region" description="Helical" evidence="15">
    <location>
        <begin position="304"/>
        <end position="325"/>
    </location>
</feature>
<feature type="transmembrane region" description="Helical" evidence="15">
    <location>
        <begin position="337"/>
        <end position="359"/>
    </location>
</feature>
<feature type="disulfide bond" evidence="12">
    <location>
        <begin position="105"/>
        <end position="115"/>
    </location>
</feature>
<feature type="transmembrane region" description="Helical" evidence="15">
    <location>
        <begin position="527"/>
        <end position="552"/>
    </location>
</feature>
<dbReference type="GO" id="GO:0015386">
    <property type="term" value="F:potassium:proton antiporter activity"/>
    <property type="evidence" value="ECO:0007669"/>
    <property type="project" value="TreeGrafter"/>
</dbReference>
<evidence type="ECO:0000256" key="14">
    <source>
        <dbReference type="SAM" id="MobiDB-lite"/>
    </source>
</evidence>
<gene>
    <name evidence="18" type="ORF">GTHE00462_LOCUS31878</name>
</gene>
<name>A0A7S4PA62_GUITH</name>
<dbReference type="InterPro" id="IPR002049">
    <property type="entry name" value="LE_dom"/>
</dbReference>
<keyword evidence="12" id="KW-1015">Disulfide bond</keyword>
<dbReference type="GO" id="GO:0000139">
    <property type="term" value="C:Golgi membrane"/>
    <property type="evidence" value="ECO:0007669"/>
    <property type="project" value="UniProtKB-SubCell"/>
</dbReference>
<dbReference type="PANTHER" id="PTHR10110:SF191">
    <property type="entry name" value="SODIUM_HYDROGEN EXCHANGER 8"/>
    <property type="match status" value="1"/>
</dbReference>
<feature type="transmembrane region" description="Helical" evidence="15">
    <location>
        <begin position="592"/>
        <end position="613"/>
    </location>
</feature>
<evidence type="ECO:0000256" key="2">
    <source>
        <dbReference type="ARBA" id="ARBA00022448"/>
    </source>
</evidence>
<keyword evidence="6" id="KW-0333">Golgi apparatus</keyword>
<feature type="transmembrane region" description="Helical" evidence="15">
    <location>
        <begin position="408"/>
        <end position="432"/>
    </location>
</feature>
<evidence type="ECO:0000313" key="18">
    <source>
        <dbReference type="EMBL" id="CAE2328771.1"/>
    </source>
</evidence>
<dbReference type="CDD" id="cd00055">
    <property type="entry name" value="EGF_Lam"/>
    <property type="match status" value="2"/>
</dbReference>
<evidence type="ECO:0000256" key="9">
    <source>
        <dbReference type="ARBA" id="ARBA00023136"/>
    </source>
</evidence>
<dbReference type="PANTHER" id="PTHR10110">
    <property type="entry name" value="SODIUM/HYDROGEN EXCHANGER"/>
    <property type="match status" value="1"/>
</dbReference>
<feature type="transmembrane region" description="Helical" evidence="15">
    <location>
        <begin position="214"/>
        <end position="233"/>
    </location>
</feature>
<evidence type="ECO:0000256" key="5">
    <source>
        <dbReference type="ARBA" id="ARBA00022989"/>
    </source>
</evidence>
<dbReference type="InterPro" id="IPR004709">
    <property type="entry name" value="NaH_exchanger"/>
</dbReference>
<accession>A0A7S4PA62</accession>
<keyword evidence="12" id="KW-0245">EGF-like domain</keyword>
<feature type="domain" description="EGF-like" evidence="17">
    <location>
        <begin position="101"/>
        <end position="136"/>
    </location>
</feature>
<evidence type="ECO:0000256" key="6">
    <source>
        <dbReference type="ARBA" id="ARBA00023034"/>
    </source>
</evidence>
<keyword evidence="4 13" id="KW-0812">Transmembrane</keyword>
<dbReference type="InterPro" id="IPR018422">
    <property type="entry name" value="Cation/H_exchanger_CPA1"/>
</dbReference>
<keyword evidence="5 15" id="KW-1133">Transmembrane helix</keyword>
<feature type="signal peptide" evidence="16">
    <location>
        <begin position="1"/>
        <end position="30"/>
    </location>
</feature>
<dbReference type="PROSITE" id="PS50026">
    <property type="entry name" value="EGF_3"/>
    <property type="match status" value="2"/>
</dbReference>
<dbReference type="PRINTS" id="PR01084">
    <property type="entry name" value="NAHEXCHNGR"/>
</dbReference>
<dbReference type="Gene3D" id="2.10.25.10">
    <property type="entry name" value="Laminin"/>
    <property type="match status" value="2"/>
</dbReference>
<reference evidence="18" key="1">
    <citation type="submission" date="2021-01" db="EMBL/GenBank/DDBJ databases">
        <authorList>
            <person name="Corre E."/>
            <person name="Pelletier E."/>
            <person name="Niang G."/>
            <person name="Scheremetjew M."/>
            <person name="Finn R."/>
            <person name="Kale V."/>
            <person name="Holt S."/>
            <person name="Cochrane G."/>
            <person name="Meng A."/>
            <person name="Brown T."/>
            <person name="Cohen L."/>
        </authorList>
    </citation>
    <scope>NUCLEOTIDE SEQUENCE</scope>
    <source>
        <strain evidence="18">CCMP 2712</strain>
    </source>
</reference>
<dbReference type="GO" id="GO:0015385">
    <property type="term" value="F:sodium:proton antiporter activity"/>
    <property type="evidence" value="ECO:0007669"/>
    <property type="project" value="InterPro"/>
</dbReference>
<evidence type="ECO:0000256" key="12">
    <source>
        <dbReference type="PROSITE-ProRule" id="PRU00076"/>
    </source>
</evidence>
<evidence type="ECO:0000256" key="8">
    <source>
        <dbReference type="ARBA" id="ARBA00023065"/>
    </source>
</evidence>
<dbReference type="GO" id="GO:0051453">
    <property type="term" value="P:regulation of intracellular pH"/>
    <property type="evidence" value="ECO:0007669"/>
    <property type="project" value="TreeGrafter"/>
</dbReference>
<dbReference type="SMART" id="SM00181">
    <property type="entry name" value="EGF"/>
    <property type="match status" value="3"/>
</dbReference>
<evidence type="ECO:0000256" key="4">
    <source>
        <dbReference type="ARBA" id="ARBA00022692"/>
    </source>
</evidence>
<feature type="transmembrane region" description="Helical" evidence="15">
    <location>
        <begin position="371"/>
        <end position="396"/>
    </location>
</feature>
<feature type="transmembrane region" description="Helical" evidence="15">
    <location>
        <begin position="466"/>
        <end position="482"/>
    </location>
</feature>
<comment type="subcellular location">
    <subcellularLocation>
        <location evidence="1">Golgi apparatus membrane</location>
        <topology evidence="1">Multi-pass membrane protein</topology>
    </subcellularLocation>
</comment>
<feature type="disulfide bond" evidence="12">
    <location>
        <begin position="159"/>
        <end position="168"/>
    </location>
</feature>
<evidence type="ECO:0000256" key="15">
    <source>
        <dbReference type="SAM" id="Phobius"/>
    </source>
</evidence>
<keyword evidence="2 13" id="KW-0813">Transport</keyword>
<comment type="similarity">
    <text evidence="13">Belongs to the monovalent cation:proton antiporter 1 (CPA1) transporter (TC 2.A.36) family.</text>
</comment>
<evidence type="ECO:0000256" key="7">
    <source>
        <dbReference type="ARBA" id="ARBA00023053"/>
    </source>
</evidence>
<dbReference type="FunFam" id="2.10.25.10:FF:000001">
    <property type="entry name" value="Tenascin C"/>
    <property type="match status" value="1"/>
</dbReference>
<dbReference type="Pfam" id="PF00999">
    <property type="entry name" value="Na_H_Exchanger"/>
    <property type="match status" value="1"/>
</dbReference>
<keyword evidence="3 13" id="KW-0050">Antiport</keyword>
<feature type="compositionally biased region" description="Basic and acidic residues" evidence="14">
    <location>
        <begin position="637"/>
        <end position="656"/>
    </location>
</feature>
<feature type="domain" description="EGF-like" evidence="17">
    <location>
        <begin position="137"/>
        <end position="169"/>
    </location>
</feature>
<proteinExistence type="inferred from homology"/>
<feature type="chain" id="PRO_5030940600" description="Sodium/hydrogen exchanger" evidence="16">
    <location>
        <begin position="31"/>
        <end position="706"/>
    </location>
</feature>
<feature type="disulfide bond" evidence="12">
    <location>
        <begin position="140"/>
        <end position="150"/>
    </location>
</feature>
<evidence type="ECO:0000256" key="16">
    <source>
        <dbReference type="SAM" id="SignalP"/>
    </source>
</evidence>
<evidence type="ECO:0000256" key="10">
    <source>
        <dbReference type="ARBA" id="ARBA00023180"/>
    </source>
</evidence>
<dbReference type="NCBIfam" id="TIGR00840">
    <property type="entry name" value="b_cpa1"/>
    <property type="match status" value="1"/>
</dbReference>
<organism evidence="18">
    <name type="scientific">Guillardia theta</name>
    <name type="common">Cryptophyte</name>
    <name type="synonym">Cryptomonas phi</name>
    <dbReference type="NCBI Taxonomy" id="55529"/>
    <lineage>
        <taxon>Eukaryota</taxon>
        <taxon>Cryptophyceae</taxon>
        <taxon>Pyrenomonadales</taxon>
        <taxon>Geminigeraceae</taxon>
        <taxon>Guillardia</taxon>
    </lineage>
</organism>